<reference evidence="2" key="2">
    <citation type="submission" date="2010-03" db="EMBL/GenBank/DDBJ databases">
        <title>The genome sequence of Coccidioides posadasii strain Silveira.</title>
        <authorList>
            <consortium name="The Broad Institute Genome Sequencing Center for Infectious Disease"/>
            <person name="Neafsey D."/>
            <person name="Orbach M."/>
            <person name="Henn M.R."/>
            <person name="Cole G.T."/>
            <person name="Galgiani J."/>
            <person name="Gardner M.J."/>
            <person name="Kirkland T.N."/>
            <person name="Taylor J.W."/>
            <person name="Young S.K."/>
            <person name="Zeng Q."/>
            <person name="Koehrsen M."/>
            <person name="Alvarado L."/>
            <person name="Berlin A."/>
            <person name="Borenstein D."/>
            <person name="Chapman S.B."/>
            <person name="Chen Z."/>
            <person name="Engels R."/>
            <person name="Freedman E."/>
            <person name="Gellesch M."/>
            <person name="Goldberg J."/>
            <person name="Griggs A."/>
            <person name="Gujja S."/>
            <person name="Heilman E."/>
            <person name="Heiman D."/>
            <person name="Howarth C."/>
            <person name="Jen D."/>
            <person name="Larson L."/>
            <person name="Mehta T."/>
            <person name="Neiman D."/>
            <person name="Park D."/>
            <person name="Pearson M."/>
            <person name="Richards J."/>
            <person name="Roberts A."/>
            <person name="Saif S."/>
            <person name="Shea T."/>
            <person name="Shenoy N."/>
            <person name="Sisk P."/>
            <person name="Stolte C."/>
            <person name="Sykes S."/>
            <person name="Walk T."/>
            <person name="White J."/>
            <person name="Yandava C."/>
            <person name="Haas B."/>
            <person name="Nusbaum C."/>
            <person name="Birren B."/>
        </authorList>
    </citation>
    <scope>NUCLEOTIDE SEQUENCE [LARGE SCALE GENOMIC DNA]</scope>
    <source>
        <strain evidence="2">RMSCC 757 / Silveira</strain>
    </source>
</reference>
<proteinExistence type="predicted"/>
<sequence>MGYDRMSVTVLRMNTNDDWLEVEEAQDRITQLEGLVEALQLCPQSMWTDANPSERERGAVLTAIMVIPHSR</sequence>
<keyword evidence="2" id="KW-1185">Reference proteome</keyword>
<dbReference type="Proteomes" id="UP000002497">
    <property type="component" value="Unassembled WGS sequence"/>
</dbReference>
<dbReference type="VEuPathDB" id="FungiDB:CPSG_02331"/>
<protein>
    <submittedName>
        <fullName evidence="1">Predicted protein</fullName>
    </submittedName>
</protein>
<organism evidence="2">
    <name type="scientific">Coccidioides posadasii (strain RMSCC 757 / Silveira)</name>
    <name type="common">Valley fever fungus</name>
    <dbReference type="NCBI Taxonomy" id="443226"/>
    <lineage>
        <taxon>Eukaryota</taxon>
        <taxon>Fungi</taxon>
        <taxon>Dikarya</taxon>
        <taxon>Ascomycota</taxon>
        <taxon>Pezizomycotina</taxon>
        <taxon>Eurotiomycetes</taxon>
        <taxon>Eurotiomycetidae</taxon>
        <taxon>Onygenales</taxon>
        <taxon>Onygenaceae</taxon>
        <taxon>Coccidioides</taxon>
    </lineage>
</organism>
<reference evidence="2" key="1">
    <citation type="journal article" date="2010" name="Genome Res.">
        <title>Population genomic sequencing of Coccidioides fungi reveals recent hybridization and transposon control.</title>
        <authorList>
            <person name="Neafsey D.E."/>
            <person name="Barker B.M."/>
            <person name="Sharpton T.J."/>
            <person name="Stajich J.E."/>
            <person name="Park D.J."/>
            <person name="Whiston E."/>
            <person name="Hung C.-Y."/>
            <person name="McMahan C."/>
            <person name="White J."/>
            <person name="Sykes S."/>
            <person name="Heiman D."/>
            <person name="Young S."/>
            <person name="Zeng Q."/>
            <person name="Abouelleil A."/>
            <person name="Aftuck L."/>
            <person name="Bessette D."/>
            <person name="Brown A."/>
            <person name="FitzGerald M."/>
            <person name="Lui A."/>
            <person name="Macdonald J.P."/>
            <person name="Priest M."/>
            <person name="Orbach M.J."/>
            <person name="Galgiani J.N."/>
            <person name="Kirkland T.N."/>
            <person name="Cole G.T."/>
            <person name="Birren B.W."/>
            <person name="Henn M.R."/>
            <person name="Taylor J.W."/>
            <person name="Rounsley S.D."/>
        </authorList>
    </citation>
    <scope>NUCLEOTIDE SEQUENCE [LARGE SCALE GENOMIC DNA]</scope>
    <source>
        <strain evidence="2">RMSCC 757 / Silveira</strain>
    </source>
</reference>
<dbReference type="HOGENOM" id="CLU_2739841_0_0_1"/>
<evidence type="ECO:0000313" key="2">
    <source>
        <dbReference type="Proteomes" id="UP000002497"/>
    </source>
</evidence>
<dbReference type="EMBL" id="GL636488">
    <property type="protein sequence ID" value="EFW20488.1"/>
    <property type="molecule type" value="Genomic_DNA"/>
</dbReference>
<name>E9CZ44_COCPS</name>
<dbReference type="AlphaFoldDB" id="E9CZ44"/>
<evidence type="ECO:0000313" key="1">
    <source>
        <dbReference type="EMBL" id="EFW20488.1"/>
    </source>
</evidence>
<gene>
    <name evidence="1" type="ORF">CPSG_02331</name>
</gene>
<accession>E9CZ44</accession>